<dbReference type="NCBIfam" id="TIGR01901">
    <property type="entry name" value="adhes_NPXG"/>
    <property type="match status" value="1"/>
</dbReference>
<dbReference type="STRING" id="128403.WA1_23835"/>
<feature type="chain" id="PRO_5007300589" description="Filamentous haemagglutinin FhaB/tRNA nuclease CdiA-like TPS domain-containing protein" evidence="1">
    <location>
        <begin position="38"/>
        <end position="1112"/>
    </location>
</feature>
<evidence type="ECO:0000313" key="4">
    <source>
        <dbReference type="Proteomes" id="UP000076925"/>
    </source>
</evidence>
<organism evidence="3 4">
    <name type="scientific">Scytonema hofmannii PCC 7110</name>
    <dbReference type="NCBI Taxonomy" id="128403"/>
    <lineage>
        <taxon>Bacteria</taxon>
        <taxon>Bacillati</taxon>
        <taxon>Cyanobacteriota</taxon>
        <taxon>Cyanophyceae</taxon>
        <taxon>Nostocales</taxon>
        <taxon>Scytonemataceae</taxon>
        <taxon>Scytonema</taxon>
    </lineage>
</organism>
<gene>
    <name evidence="3" type="ORF">WA1_23835</name>
</gene>
<dbReference type="InterPro" id="IPR011050">
    <property type="entry name" value="Pectin_lyase_fold/virulence"/>
</dbReference>
<dbReference type="SMART" id="SM00912">
    <property type="entry name" value="Haemagg_act"/>
    <property type="match status" value="1"/>
</dbReference>
<dbReference type="InterPro" id="IPR012334">
    <property type="entry name" value="Pectin_lyas_fold"/>
</dbReference>
<dbReference type="SUPFAM" id="SSF51126">
    <property type="entry name" value="Pectin lyase-like"/>
    <property type="match status" value="4"/>
</dbReference>
<protein>
    <recommendedName>
        <fullName evidence="2">Filamentous haemagglutinin FhaB/tRNA nuclease CdiA-like TPS domain-containing protein</fullName>
    </recommendedName>
</protein>
<feature type="domain" description="Filamentous haemagglutinin FhaB/tRNA nuclease CdiA-like TPS" evidence="2">
    <location>
        <begin position="49"/>
        <end position="158"/>
    </location>
</feature>
<keyword evidence="1" id="KW-0732">Signal</keyword>
<feature type="signal peptide" evidence="1">
    <location>
        <begin position="1"/>
        <end position="37"/>
    </location>
</feature>
<dbReference type="Gene3D" id="2.160.20.10">
    <property type="entry name" value="Single-stranded right-handed beta-helix, Pectin lyase-like"/>
    <property type="match status" value="3"/>
</dbReference>
<evidence type="ECO:0000259" key="2">
    <source>
        <dbReference type="SMART" id="SM00912"/>
    </source>
</evidence>
<evidence type="ECO:0000313" key="3">
    <source>
        <dbReference type="EMBL" id="KYC40677.1"/>
    </source>
</evidence>
<dbReference type="AlphaFoldDB" id="A0A139X7K0"/>
<proteinExistence type="predicted"/>
<evidence type="ECO:0000256" key="1">
    <source>
        <dbReference type="SAM" id="SignalP"/>
    </source>
</evidence>
<dbReference type="EMBL" id="ANNX02000026">
    <property type="protein sequence ID" value="KYC40677.1"/>
    <property type="molecule type" value="Genomic_DNA"/>
</dbReference>
<dbReference type="RefSeq" id="WP_066612997.1">
    <property type="nucleotide sequence ID" value="NZ_KQ976354.1"/>
</dbReference>
<accession>A0A139X7K0</accession>
<reference evidence="3 4" key="1">
    <citation type="journal article" date="2013" name="Genome Biol. Evol.">
        <title>Genomes of Stigonematalean cyanobacteria (subsection V) and the evolution of oxygenic photosynthesis from prokaryotes to plastids.</title>
        <authorList>
            <person name="Dagan T."/>
            <person name="Roettger M."/>
            <person name="Stucken K."/>
            <person name="Landan G."/>
            <person name="Koch R."/>
            <person name="Major P."/>
            <person name="Gould S.B."/>
            <person name="Goremykin V.V."/>
            <person name="Rippka R."/>
            <person name="Tandeau de Marsac N."/>
            <person name="Gugger M."/>
            <person name="Lockhart P.J."/>
            <person name="Allen J.F."/>
            <person name="Brune I."/>
            <person name="Maus I."/>
            <person name="Puhler A."/>
            <person name="Martin W.F."/>
        </authorList>
    </citation>
    <scope>NUCLEOTIDE SEQUENCE [LARGE SCALE GENOMIC DNA]</scope>
    <source>
        <strain evidence="3 4">PCC 7110</strain>
    </source>
</reference>
<sequence length="1112" mass="113051">MNARKCRFFWRLGIAPVCAFGAAVLQTVAFSFNSTLAQELKPVADNTLGAESSVVTPTSPQADRIDGGAIRGANLFHSFSQFNIGEGREAYFANPSGIENILSRVTGSDASQIFGKLGVLGNANLFLMNPNGIIFGRNASLDVRGSFVASTASSLKFADGTEFSAKATQTKPLLTVSVPIGLQFGRDSGKILVQGPGNSLSQDPQRNASGTVIGTTFNRSQRPVGLQVQPDKTLALVGGDVMLEGGNLTATSGRIELGSIVGSHFVSLNPINKGWALGYQGVQNFGNIQLSQAASVDVSGTGSGDIQVRGRRITLTDGSVIAASTLGVKPGGTLTLAADDAVELMGTDPNNQIQSGLFTETLNSGSAGDITIYTDKLIVRDGAQVASSSISRGAAGKLNVTAPKSVELVGTANVAINAVDSLEMPSALASVTTGTGRSGDVTIETNKLNVINGAQIQAITFGIGNAGNLLVKAKESVELIGTTPNVLGPSGLLTSAQPGATGASGNLTLETGRLSVRDGAAIQTATFGTGDAGNLAVSAKESVELIGTSANGLPSALSTSALGAKGSGGNLTLETGRLSIRDGASIQTVTLGTGDAGNLVVNAKESVELIGTSANGQSFSTLSTSAQPGATGASGNLTLETGWLSVRDGAEIGTTTFGTGDAGNLVVNAKESVELIGTSANAQRSSSLSTSTVGATGSGGNLTLETGRLSIRDGAQTKTVTFGTGDAGNLVVNAKESVELIGTSANGPGSSGLFTSVQPEATGSGGNLTLETGRLSIRDGAQIGSSTLGEGSAGILTVNAKESVELIGISTKSQRPSLLTARTTSSGNANNINIRTGKLTVRDGARVSVSSEGSGSTGNLSVQARSIQLDNKGAITATTRSGNGGDITLQLGDLLLLRRDSRISTTAGTEGAGGDGGNITINAPAGFIVAVLRENSDITANAYTGEGGRVDIRAYGIYGIQPRQNPTSLSDITASSEFGVDGSIELNTPEIDPNSALINLPSVPVDTEVAQGCNSPNYAQSRFVITGRGGLPPNPKDILTPETMEVDWVTLNLELNTNSSTNISTNLNTTTPSPIIEATNWVLGSKGEVILTAQVSTQHQSSWQSQTHCREN</sequence>
<dbReference type="OrthoDB" id="474851at2"/>
<dbReference type="Proteomes" id="UP000076925">
    <property type="component" value="Unassembled WGS sequence"/>
</dbReference>
<name>A0A139X7K0_9CYAN</name>
<dbReference type="Pfam" id="PF05860">
    <property type="entry name" value="TPS"/>
    <property type="match status" value="1"/>
</dbReference>
<comment type="caution">
    <text evidence="3">The sequence shown here is derived from an EMBL/GenBank/DDBJ whole genome shotgun (WGS) entry which is preliminary data.</text>
</comment>
<dbReference type="InterPro" id="IPR008638">
    <property type="entry name" value="FhaB/CdiA-like_TPS"/>
</dbReference>
<keyword evidence="4" id="KW-1185">Reference proteome</keyword>